<dbReference type="PANTHER" id="PTHR31672">
    <property type="entry name" value="BNACNNG10540D PROTEIN"/>
    <property type="match status" value="1"/>
</dbReference>
<dbReference type="SUPFAM" id="SSF81383">
    <property type="entry name" value="F-box domain"/>
    <property type="match status" value="1"/>
</dbReference>
<dbReference type="InterPro" id="IPR001810">
    <property type="entry name" value="F-box_dom"/>
</dbReference>
<keyword evidence="2" id="KW-1185">Reference proteome</keyword>
<dbReference type="GeneID" id="111307154"/>
<feature type="domain" description="F-box" evidence="1">
    <location>
        <begin position="2"/>
        <end position="52"/>
    </location>
</feature>
<sequence>MAKPNNHIPQDITDQILPYLPVKSLIRFKCASKSWRSLISSPPFTRNHFERASSQDPKIIAQKILIVSLPCGLKSLDLEKSLFDDEDAMISLRFPPIEPCNRVKILGSCNGLVCLNLDNDASTYTGSGFGYDSSSNDYKLVLEIDRRLVIFSLAKSSWSMRQDRWWPRSAIGKGVYSNGALHWHIFNGIISFDLKTYIFGYVRKPDAKLFRHKWRLFEAEKIFCGSCMDKFKNSLDFELWMMKKDGVEGYWTKVLTFQHFYDFYCFFINFLNKNYSDGKDDFVTENSKDIIRCEGEGGIVKKIRIHSCPKQYESKSPKNSPYFCDAIAYEETLVWPNDLSNNFS</sequence>
<dbReference type="AlphaFoldDB" id="A0A6P6A7L3"/>
<dbReference type="PROSITE" id="PS50181">
    <property type="entry name" value="FBOX"/>
    <property type="match status" value="1"/>
</dbReference>
<dbReference type="Proteomes" id="UP000515121">
    <property type="component" value="Unplaced"/>
</dbReference>
<dbReference type="CDD" id="cd22157">
    <property type="entry name" value="F-box_AtFBW1-like"/>
    <property type="match status" value="1"/>
</dbReference>
<dbReference type="InterPro" id="IPR036047">
    <property type="entry name" value="F-box-like_dom_sf"/>
</dbReference>
<dbReference type="SMART" id="SM00256">
    <property type="entry name" value="FBOX"/>
    <property type="match status" value="1"/>
</dbReference>
<evidence type="ECO:0000313" key="3">
    <source>
        <dbReference type="RefSeq" id="XP_022760909.1"/>
    </source>
</evidence>
<dbReference type="InterPro" id="IPR050796">
    <property type="entry name" value="SCF_F-box_component"/>
</dbReference>
<name>A0A6P6A7L3_DURZI</name>
<dbReference type="Pfam" id="PF00646">
    <property type="entry name" value="F-box"/>
    <property type="match status" value="1"/>
</dbReference>
<protein>
    <submittedName>
        <fullName evidence="3">F-box/kelch-repeat protein At3g23880-like</fullName>
    </submittedName>
</protein>
<gene>
    <name evidence="3" type="primary">LOC111307154</name>
</gene>
<dbReference type="KEGG" id="dzi:111307154"/>
<organism evidence="2 3">
    <name type="scientific">Durio zibethinus</name>
    <name type="common">Durian</name>
    <dbReference type="NCBI Taxonomy" id="66656"/>
    <lineage>
        <taxon>Eukaryota</taxon>
        <taxon>Viridiplantae</taxon>
        <taxon>Streptophyta</taxon>
        <taxon>Embryophyta</taxon>
        <taxon>Tracheophyta</taxon>
        <taxon>Spermatophyta</taxon>
        <taxon>Magnoliopsida</taxon>
        <taxon>eudicotyledons</taxon>
        <taxon>Gunneridae</taxon>
        <taxon>Pentapetalae</taxon>
        <taxon>rosids</taxon>
        <taxon>malvids</taxon>
        <taxon>Malvales</taxon>
        <taxon>Malvaceae</taxon>
        <taxon>Helicteroideae</taxon>
        <taxon>Durio</taxon>
    </lineage>
</organism>
<evidence type="ECO:0000259" key="1">
    <source>
        <dbReference type="PROSITE" id="PS50181"/>
    </source>
</evidence>
<evidence type="ECO:0000313" key="2">
    <source>
        <dbReference type="Proteomes" id="UP000515121"/>
    </source>
</evidence>
<dbReference type="RefSeq" id="XP_022760909.1">
    <property type="nucleotide sequence ID" value="XM_022905174.1"/>
</dbReference>
<dbReference type="Gene3D" id="1.20.1280.50">
    <property type="match status" value="1"/>
</dbReference>
<dbReference type="PANTHER" id="PTHR31672:SF13">
    <property type="entry name" value="F-BOX PROTEIN CPR30-LIKE"/>
    <property type="match status" value="1"/>
</dbReference>
<proteinExistence type="predicted"/>
<accession>A0A6P6A7L3</accession>
<reference evidence="3" key="1">
    <citation type="submission" date="2025-08" db="UniProtKB">
        <authorList>
            <consortium name="RefSeq"/>
        </authorList>
    </citation>
    <scope>IDENTIFICATION</scope>
    <source>
        <tissue evidence="3">Fruit stalk</tissue>
    </source>
</reference>
<dbReference type="OrthoDB" id="994427at2759"/>